<evidence type="ECO:0000259" key="8">
    <source>
        <dbReference type="PROSITE" id="PS50011"/>
    </source>
</evidence>
<keyword evidence="10" id="KW-1185">Reference proteome</keyword>
<feature type="binding site" evidence="6">
    <location>
        <position position="144"/>
    </location>
    <ligand>
        <name>ATP</name>
        <dbReference type="ChEBI" id="CHEBI:30616"/>
    </ligand>
</feature>
<dbReference type="Gene3D" id="1.10.510.10">
    <property type="entry name" value="Transferase(Phosphotransferase) domain 1"/>
    <property type="match status" value="1"/>
</dbReference>
<evidence type="ECO:0000313" key="10">
    <source>
        <dbReference type="Proteomes" id="UP000030762"/>
    </source>
</evidence>
<dbReference type="SMART" id="SM00220">
    <property type="entry name" value="S_TKc"/>
    <property type="match status" value="1"/>
</dbReference>
<dbReference type="GO" id="GO:0004674">
    <property type="term" value="F:protein serine/threonine kinase activity"/>
    <property type="evidence" value="ECO:0007669"/>
    <property type="project" value="UniProtKB-KW"/>
</dbReference>
<evidence type="ECO:0000256" key="6">
    <source>
        <dbReference type="PROSITE-ProRule" id="PRU10141"/>
    </source>
</evidence>
<feature type="region of interest" description="Disordered" evidence="7">
    <location>
        <begin position="1"/>
        <end position="43"/>
    </location>
</feature>
<evidence type="ECO:0000256" key="2">
    <source>
        <dbReference type="ARBA" id="ARBA00022679"/>
    </source>
</evidence>
<dbReference type="InParanoid" id="T0RTT0"/>
<name>T0RTT0_SAPDV</name>
<dbReference type="PANTHER" id="PTHR24058:SF17">
    <property type="entry name" value="HOMEODOMAIN INTERACTING PROTEIN KINASE, ISOFORM D"/>
    <property type="match status" value="1"/>
</dbReference>
<dbReference type="InterPro" id="IPR008271">
    <property type="entry name" value="Ser/Thr_kinase_AS"/>
</dbReference>
<dbReference type="GO" id="GO:0005524">
    <property type="term" value="F:ATP binding"/>
    <property type="evidence" value="ECO:0007669"/>
    <property type="project" value="UniProtKB-UniRule"/>
</dbReference>
<accession>T0RTT0</accession>
<dbReference type="GeneID" id="19947406"/>
<dbReference type="PROSITE" id="PS50011">
    <property type="entry name" value="PROTEIN_KINASE_DOM"/>
    <property type="match status" value="1"/>
</dbReference>
<keyword evidence="5 6" id="KW-0067">ATP-binding</keyword>
<dbReference type="Pfam" id="PF00069">
    <property type="entry name" value="Pkinase"/>
    <property type="match status" value="1"/>
</dbReference>
<dbReference type="Gene3D" id="3.30.200.20">
    <property type="entry name" value="Phosphorylase Kinase, domain 1"/>
    <property type="match status" value="1"/>
</dbReference>
<dbReference type="eggNOG" id="KOG0667">
    <property type="taxonomic scope" value="Eukaryota"/>
</dbReference>
<dbReference type="PROSITE" id="PS00107">
    <property type="entry name" value="PROTEIN_KINASE_ATP"/>
    <property type="match status" value="1"/>
</dbReference>
<dbReference type="InterPro" id="IPR000719">
    <property type="entry name" value="Prot_kinase_dom"/>
</dbReference>
<dbReference type="SUPFAM" id="SSF56112">
    <property type="entry name" value="Protein kinase-like (PK-like)"/>
    <property type="match status" value="1"/>
</dbReference>
<evidence type="ECO:0000256" key="3">
    <source>
        <dbReference type="ARBA" id="ARBA00022741"/>
    </source>
</evidence>
<dbReference type="InterPro" id="IPR050494">
    <property type="entry name" value="Ser_Thr_dual-spec_kinase"/>
</dbReference>
<keyword evidence="2" id="KW-0808">Transferase</keyword>
<evidence type="ECO:0000256" key="4">
    <source>
        <dbReference type="ARBA" id="ARBA00022777"/>
    </source>
</evidence>
<dbReference type="InterPro" id="IPR011009">
    <property type="entry name" value="Kinase-like_dom_sf"/>
</dbReference>
<dbReference type="RefSeq" id="XP_008610695.1">
    <property type="nucleotide sequence ID" value="XM_008612473.1"/>
</dbReference>
<sequence>MRAQDGPAEVACDKVSHASRSTSPKTRRGPQRSAMAAQSPTPRMSALARLTTHLAATYARCGLAYKSPLKVERRVLTKNSRVTGNNGWDNDENNIVLRVRDLLGVQSKSGHPRTFVVLDLLGQGTFGQVFRCQDVDSKELVAIKIIRNHPSYYKQALVEIHVSMLLSTASEMDGSEHIVQMQDHFMFQNHLCLVFELLSINLYELISQNSFRGLPLTVVRGFLIQILKSLVLLGRTNIIHCDLKPENILLSGTEQTFSITDATSRRQVPKIKLVDFGSACYEDETVYSYIQSRFYRSPEVLLGLPYNGAIDMWSLGCISVEIFLGLPLFPGVSDYDQLRLIVETIGEPPWHMLAAGRNVRRFYHRDERGVLRLKTPDEYAAETQTPRNVSKRYFKHSVLDDIIHAYPIPRSASSDECGKEVQARHVFCHFLRGLLVVDPAVRWTPEQALSHPFVTGDAFEPSFEPPREYARPRYRPPMASMPPPQWAGYYSAPRNIPRADPYYPCGPVYPHSCPMPDGCHPMYYMSPDYFGPHIMYTGMYELPPAAWEYPPPVLLHAPQIDDRKRKGHAPHPLLYDDDMRPRRQQNAAPAIPNATHRKWPRRRKPKDSLTAQFATKLDI</sequence>
<dbReference type="InterPro" id="IPR017441">
    <property type="entry name" value="Protein_kinase_ATP_BS"/>
</dbReference>
<dbReference type="PANTHER" id="PTHR24058">
    <property type="entry name" value="DUAL SPECIFICITY PROTEIN KINASE"/>
    <property type="match status" value="1"/>
</dbReference>
<dbReference type="FunCoup" id="T0RTT0">
    <property type="interactions" value="43"/>
</dbReference>
<protein>
    <submittedName>
        <fullName evidence="9">CMGC/DYRK protein kinase</fullName>
    </submittedName>
</protein>
<feature type="domain" description="Protein kinase" evidence="8">
    <location>
        <begin position="115"/>
        <end position="454"/>
    </location>
</feature>
<dbReference type="STRING" id="1156394.T0RTT0"/>
<dbReference type="Proteomes" id="UP000030762">
    <property type="component" value="Unassembled WGS sequence"/>
</dbReference>
<evidence type="ECO:0000313" key="9">
    <source>
        <dbReference type="EMBL" id="EQC35933.1"/>
    </source>
</evidence>
<dbReference type="GO" id="GO:0005737">
    <property type="term" value="C:cytoplasm"/>
    <property type="evidence" value="ECO:0007669"/>
    <property type="project" value="TreeGrafter"/>
</dbReference>
<organism evidence="9 10">
    <name type="scientific">Saprolegnia diclina (strain VS20)</name>
    <dbReference type="NCBI Taxonomy" id="1156394"/>
    <lineage>
        <taxon>Eukaryota</taxon>
        <taxon>Sar</taxon>
        <taxon>Stramenopiles</taxon>
        <taxon>Oomycota</taxon>
        <taxon>Saprolegniomycetes</taxon>
        <taxon>Saprolegniales</taxon>
        <taxon>Saprolegniaceae</taxon>
        <taxon>Saprolegnia</taxon>
    </lineage>
</organism>
<keyword evidence="3 6" id="KW-0547">Nucleotide-binding</keyword>
<keyword evidence="1" id="KW-0723">Serine/threonine-protein kinase</keyword>
<feature type="region of interest" description="Disordered" evidence="7">
    <location>
        <begin position="561"/>
        <end position="619"/>
    </location>
</feature>
<dbReference type="OrthoDB" id="9332038at2759"/>
<dbReference type="AlphaFoldDB" id="T0RTT0"/>
<feature type="compositionally biased region" description="Basic residues" evidence="7">
    <location>
        <begin position="595"/>
        <end position="605"/>
    </location>
</feature>
<evidence type="ECO:0000256" key="5">
    <source>
        <dbReference type="ARBA" id="ARBA00022840"/>
    </source>
</evidence>
<dbReference type="VEuPathDB" id="FungiDB:SDRG_06679"/>
<dbReference type="PROSITE" id="PS00108">
    <property type="entry name" value="PROTEIN_KINASE_ST"/>
    <property type="match status" value="1"/>
</dbReference>
<dbReference type="EMBL" id="JH767149">
    <property type="protein sequence ID" value="EQC35933.1"/>
    <property type="molecule type" value="Genomic_DNA"/>
</dbReference>
<proteinExistence type="predicted"/>
<gene>
    <name evidence="9" type="ORF">SDRG_06679</name>
</gene>
<dbReference type="GO" id="GO:0004713">
    <property type="term" value="F:protein tyrosine kinase activity"/>
    <property type="evidence" value="ECO:0007669"/>
    <property type="project" value="TreeGrafter"/>
</dbReference>
<reference evidence="9 10" key="1">
    <citation type="submission" date="2012-04" db="EMBL/GenBank/DDBJ databases">
        <title>The Genome Sequence of Saprolegnia declina VS20.</title>
        <authorList>
            <consortium name="The Broad Institute Genome Sequencing Platform"/>
            <person name="Russ C."/>
            <person name="Nusbaum C."/>
            <person name="Tyler B."/>
            <person name="van West P."/>
            <person name="Dieguez-Uribeondo J."/>
            <person name="de Bruijn I."/>
            <person name="Tripathy S."/>
            <person name="Jiang R."/>
            <person name="Young S.K."/>
            <person name="Zeng Q."/>
            <person name="Gargeya S."/>
            <person name="Fitzgerald M."/>
            <person name="Haas B."/>
            <person name="Abouelleil A."/>
            <person name="Alvarado L."/>
            <person name="Arachchi H.M."/>
            <person name="Berlin A."/>
            <person name="Chapman S.B."/>
            <person name="Goldberg J."/>
            <person name="Griggs A."/>
            <person name="Gujja S."/>
            <person name="Hansen M."/>
            <person name="Howarth C."/>
            <person name="Imamovic A."/>
            <person name="Larimer J."/>
            <person name="McCowen C."/>
            <person name="Montmayeur A."/>
            <person name="Murphy C."/>
            <person name="Neiman D."/>
            <person name="Pearson M."/>
            <person name="Priest M."/>
            <person name="Roberts A."/>
            <person name="Saif S."/>
            <person name="Shea T."/>
            <person name="Sisk P."/>
            <person name="Sykes S."/>
            <person name="Wortman J."/>
            <person name="Nusbaum C."/>
            <person name="Birren B."/>
        </authorList>
    </citation>
    <scope>NUCLEOTIDE SEQUENCE [LARGE SCALE GENOMIC DNA]</scope>
    <source>
        <strain evidence="9 10">VS20</strain>
    </source>
</reference>
<dbReference type="OMA" id="QHFQYFF"/>
<keyword evidence="4 9" id="KW-0418">Kinase</keyword>
<evidence type="ECO:0000256" key="7">
    <source>
        <dbReference type="SAM" id="MobiDB-lite"/>
    </source>
</evidence>
<evidence type="ECO:0000256" key="1">
    <source>
        <dbReference type="ARBA" id="ARBA00022527"/>
    </source>
</evidence>